<comment type="caution">
    <text evidence="1">The sequence shown here is derived from an EMBL/GenBank/DDBJ whole genome shotgun (WGS) entry which is preliminary data.</text>
</comment>
<gene>
    <name evidence="1" type="ORF">PGLA1383_LOCUS39834</name>
</gene>
<sequence length="213" mass="24023">MEAAVTAIVRKAGPKLTALLRTKPYYSTCDMMQAYKSHVLCLLEGATGAVYHASATVLARLDHLQGRFLRELNLAEEDAFLNFNLAPLSLRRDIAMLGLIFKCAKGEAHPKLCEMFPRSTEPQHRLATRTSEARHSCQLHDQASNSRLDVLQRSVLGLVKVYNLLPQSFVDSSSVQSFQRKLTDLSRVLGRACNPHWSHRYSPRVPHHVHLIR</sequence>
<proteinExistence type="predicted"/>
<dbReference type="OrthoDB" id="7480422at2759"/>
<accession>A0A813GB94</accession>
<protein>
    <submittedName>
        <fullName evidence="1">Uncharacterized protein</fullName>
    </submittedName>
</protein>
<evidence type="ECO:0000313" key="2">
    <source>
        <dbReference type="Proteomes" id="UP000654075"/>
    </source>
</evidence>
<keyword evidence="2" id="KW-1185">Reference proteome</keyword>
<reference evidence="1" key="1">
    <citation type="submission" date="2021-02" db="EMBL/GenBank/DDBJ databases">
        <authorList>
            <person name="Dougan E. K."/>
            <person name="Rhodes N."/>
            <person name="Thang M."/>
            <person name="Chan C."/>
        </authorList>
    </citation>
    <scope>NUCLEOTIDE SEQUENCE</scope>
</reference>
<dbReference type="AlphaFoldDB" id="A0A813GB94"/>
<evidence type="ECO:0000313" key="1">
    <source>
        <dbReference type="EMBL" id="CAE8622387.1"/>
    </source>
</evidence>
<name>A0A813GB94_POLGL</name>
<organism evidence="1 2">
    <name type="scientific">Polarella glacialis</name>
    <name type="common">Dinoflagellate</name>
    <dbReference type="NCBI Taxonomy" id="89957"/>
    <lineage>
        <taxon>Eukaryota</taxon>
        <taxon>Sar</taxon>
        <taxon>Alveolata</taxon>
        <taxon>Dinophyceae</taxon>
        <taxon>Suessiales</taxon>
        <taxon>Suessiaceae</taxon>
        <taxon>Polarella</taxon>
    </lineage>
</organism>
<dbReference type="Proteomes" id="UP000654075">
    <property type="component" value="Unassembled WGS sequence"/>
</dbReference>
<dbReference type="EMBL" id="CAJNNV010027959">
    <property type="protein sequence ID" value="CAE8622387.1"/>
    <property type="molecule type" value="Genomic_DNA"/>
</dbReference>